<keyword evidence="5 11" id="KW-0418">Kinase</keyword>
<feature type="transmembrane region" description="Helical" evidence="9">
    <location>
        <begin position="353"/>
        <end position="376"/>
    </location>
</feature>
<dbReference type="AlphaFoldDB" id="A0A517LWB0"/>
<keyword evidence="12" id="KW-1185">Reference proteome</keyword>
<dbReference type="Proteomes" id="UP000319557">
    <property type="component" value="Chromosome"/>
</dbReference>
<evidence type="ECO:0000256" key="8">
    <source>
        <dbReference type="SAM" id="MobiDB-lite"/>
    </source>
</evidence>
<evidence type="ECO:0000256" key="6">
    <source>
        <dbReference type="ARBA" id="ARBA00022840"/>
    </source>
</evidence>
<dbReference type="InterPro" id="IPR050660">
    <property type="entry name" value="NEK_Ser/Thr_kinase"/>
</dbReference>
<feature type="compositionally biased region" description="Basic and acidic residues" evidence="8">
    <location>
        <begin position="1"/>
        <end position="17"/>
    </location>
</feature>
<evidence type="ECO:0000256" key="4">
    <source>
        <dbReference type="ARBA" id="ARBA00022741"/>
    </source>
</evidence>
<gene>
    <name evidence="11" type="primary">pknB_4</name>
    <name evidence="11" type="ORF">EC9_10800</name>
</gene>
<dbReference type="Pfam" id="PF00069">
    <property type="entry name" value="Pkinase"/>
    <property type="match status" value="1"/>
</dbReference>
<dbReference type="CDD" id="cd14014">
    <property type="entry name" value="STKc_PknB_like"/>
    <property type="match status" value="1"/>
</dbReference>
<dbReference type="InterPro" id="IPR000719">
    <property type="entry name" value="Prot_kinase_dom"/>
</dbReference>
<evidence type="ECO:0000313" key="12">
    <source>
        <dbReference type="Proteomes" id="UP000319557"/>
    </source>
</evidence>
<dbReference type="EMBL" id="CP036261">
    <property type="protein sequence ID" value="QDS86905.1"/>
    <property type="molecule type" value="Genomic_DNA"/>
</dbReference>
<keyword evidence="3 11" id="KW-0808">Transferase</keyword>
<evidence type="ECO:0000256" key="9">
    <source>
        <dbReference type="SAM" id="Phobius"/>
    </source>
</evidence>
<dbReference type="PROSITE" id="PS50011">
    <property type="entry name" value="PROTEIN_KINASE_DOM"/>
    <property type="match status" value="1"/>
</dbReference>
<keyword evidence="4 7" id="KW-0547">Nucleotide-binding</keyword>
<evidence type="ECO:0000256" key="2">
    <source>
        <dbReference type="ARBA" id="ARBA00012513"/>
    </source>
</evidence>
<proteinExistence type="inferred from homology"/>
<keyword evidence="9" id="KW-0812">Transmembrane</keyword>
<dbReference type="Gene3D" id="1.10.510.10">
    <property type="entry name" value="Transferase(Phosphotransferase) domain 1"/>
    <property type="match status" value="1"/>
</dbReference>
<name>A0A517LWB0_9BACT</name>
<protein>
    <recommendedName>
        <fullName evidence="2">non-specific serine/threonine protein kinase</fullName>
        <ecNumber evidence="2">2.7.11.1</ecNumber>
    </recommendedName>
</protein>
<dbReference type="Gene3D" id="3.30.200.20">
    <property type="entry name" value="Phosphorylase Kinase, domain 1"/>
    <property type="match status" value="1"/>
</dbReference>
<keyword evidence="6 7" id="KW-0067">ATP-binding</keyword>
<sequence>MTETRNESLDNSPERPDALTPHTVTTLSDRSVEEVFLRPGMKVDRFVLEREVGRGGFGIVYQALDPNLNRFVALKIPRCDSRDAHVSRLQREAQIIATLDHPGICRVYEAQFDSRIPYIVSQLCDGPDLREWLLDNPNRLSFEAIAELIGLLADALQYAHSQGVLHRDIKPGNVLLFPPKADNTTPSTLSFQPRLTDFGLASMSSADWSNTRTSVVLGTLMYMAPECLDGAESAPAAGADIYSLGAMMYELLTGQPLMEGAQLGEFLQRISNETPELPHRIRPDTPIDLSLICSKCLRKEVDERYRSAAELSDDLQRYLDGRPVVARMPTRYERFTKWCSQPQRLRIAGLSSLWCHLLVVGWMFSQLAVIIPLGLTSQADIVQSVQDFVWSAGLVHLPKAWLGYRLICGSRWAFWISAVTSLGCLSIFLVSAFDTSAAFEHSFPTPLTKVSVFSILIIACLVESINYLLAIPAYLRTRAKKPRQQPVS</sequence>
<evidence type="ECO:0000313" key="11">
    <source>
        <dbReference type="EMBL" id="QDS86905.1"/>
    </source>
</evidence>
<accession>A0A517LWB0</accession>
<dbReference type="OrthoDB" id="6111975at2"/>
<dbReference type="PANTHER" id="PTHR43671:SF13">
    <property type="entry name" value="SERINE_THREONINE-PROTEIN KINASE NEK2"/>
    <property type="match status" value="1"/>
</dbReference>
<dbReference type="KEGG" id="ruv:EC9_10800"/>
<feature type="domain" description="Protein kinase" evidence="10">
    <location>
        <begin position="46"/>
        <end position="319"/>
    </location>
</feature>
<dbReference type="SMART" id="SM00220">
    <property type="entry name" value="S_TKc"/>
    <property type="match status" value="1"/>
</dbReference>
<keyword evidence="9" id="KW-1133">Transmembrane helix</keyword>
<keyword evidence="9" id="KW-0472">Membrane</keyword>
<dbReference type="PANTHER" id="PTHR43671">
    <property type="entry name" value="SERINE/THREONINE-PROTEIN KINASE NEK"/>
    <property type="match status" value="1"/>
</dbReference>
<feature type="transmembrane region" description="Helical" evidence="9">
    <location>
        <begin position="414"/>
        <end position="433"/>
    </location>
</feature>
<reference evidence="11 12" key="1">
    <citation type="submission" date="2019-02" db="EMBL/GenBank/DDBJ databases">
        <title>Deep-cultivation of Planctomycetes and their phenomic and genomic characterization uncovers novel biology.</title>
        <authorList>
            <person name="Wiegand S."/>
            <person name="Jogler M."/>
            <person name="Boedeker C."/>
            <person name="Pinto D."/>
            <person name="Vollmers J."/>
            <person name="Rivas-Marin E."/>
            <person name="Kohn T."/>
            <person name="Peeters S.H."/>
            <person name="Heuer A."/>
            <person name="Rast P."/>
            <person name="Oberbeckmann S."/>
            <person name="Bunk B."/>
            <person name="Jeske O."/>
            <person name="Meyerdierks A."/>
            <person name="Storesund J.E."/>
            <person name="Kallscheuer N."/>
            <person name="Luecker S."/>
            <person name="Lage O.M."/>
            <person name="Pohl T."/>
            <person name="Merkel B.J."/>
            <person name="Hornburger P."/>
            <person name="Mueller R.-W."/>
            <person name="Bruemmer F."/>
            <person name="Labrenz M."/>
            <person name="Spormann A.M."/>
            <person name="Op den Camp H."/>
            <person name="Overmann J."/>
            <person name="Amann R."/>
            <person name="Jetten M.S.M."/>
            <person name="Mascher T."/>
            <person name="Medema M.H."/>
            <person name="Devos D.P."/>
            <person name="Kaster A.-K."/>
            <person name="Ovreas L."/>
            <person name="Rohde M."/>
            <person name="Galperin M.Y."/>
            <person name="Jogler C."/>
        </authorList>
    </citation>
    <scope>NUCLEOTIDE SEQUENCE [LARGE SCALE GENOMIC DNA]</scope>
    <source>
        <strain evidence="11 12">EC9</strain>
    </source>
</reference>
<comment type="similarity">
    <text evidence="1">Belongs to the protein kinase superfamily. NEK Ser/Thr protein kinase family. NIMA subfamily.</text>
</comment>
<dbReference type="InterPro" id="IPR008271">
    <property type="entry name" value="Ser/Thr_kinase_AS"/>
</dbReference>
<evidence type="ECO:0000256" key="7">
    <source>
        <dbReference type="PROSITE-ProRule" id="PRU10141"/>
    </source>
</evidence>
<dbReference type="InterPro" id="IPR017441">
    <property type="entry name" value="Protein_kinase_ATP_BS"/>
</dbReference>
<evidence type="ECO:0000259" key="10">
    <source>
        <dbReference type="PROSITE" id="PS50011"/>
    </source>
</evidence>
<dbReference type="EC" id="2.7.11.1" evidence="2"/>
<evidence type="ECO:0000256" key="5">
    <source>
        <dbReference type="ARBA" id="ARBA00022777"/>
    </source>
</evidence>
<dbReference type="SUPFAM" id="SSF56112">
    <property type="entry name" value="Protein kinase-like (PK-like)"/>
    <property type="match status" value="1"/>
</dbReference>
<dbReference type="GO" id="GO:0005524">
    <property type="term" value="F:ATP binding"/>
    <property type="evidence" value="ECO:0007669"/>
    <property type="project" value="UniProtKB-UniRule"/>
</dbReference>
<evidence type="ECO:0000256" key="1">
    <source>
        <dbReference type="ARBA" id="ARBA00010886"/>
    </source>
</evidence>
<dbReference type="PROSITE" id="PS00107">
    <property type="entry name" value="PROTEIN_KINASE_ATP"/>
    <property type="match status" value="1"/>
</dbReference>
<feature type="transmembrane region" description="Helical" evidence="9">
    <location>
        <begin position="453"/>
        <end position="475"/>
    </location>
</feature>
<evidence type="ECO:0000256" key="3">
    <source>
        <dbReference type="ARBA" id="ARBA00022679"/>
    </source>
</evidence>
<dbReference type="InterPro" id="IPR011009">
    <property type="entry name" value="Kinase-like_dom_sf"/>
</dbReference>
<dbReference type="PROSITE" id="PS00108">
    <property type="entry name" value="PROTEIN_KINASE_ST"/>
    <property type="match status" value="1"/>
</dbReference>
<organism evidence="11 12">
    <name type="scientific">Rosistilla ulvae</name>
    <dbReference type="NCBI Taxonomy" id="1930277"/>
    <lineage>
        <taxon>Bacteria</taxon>
        <taxon>Pseudomonadati</taxon>
        <taxon>Planctomycetota</taxon>
        <taxon>Planctomycetia</taxon>
        <taxon>Pirellulales</taxon>
        <taxon>Pirellulaceae</taxon>
        <taxon>Rosistilla</taxon>
    </lineage>
</organism>
<feature type="binding site" evidence="7">
    <location>
        <position position="75"/>
    </location>
    <ligand>
        <name>ATP</name>
        <dbReference type="ChEBI" id="CHEBI:30616"/>
    </ligand>
</feature>
<dbReference type="GO" id="GO:0004674">
    <property type="term" value="F:protein serine/threonine kinase activity"/>
    <property type="evidence" value="ECO:0007669"/>
    <property type="project" value="UniProtKB-EC"/>
</dbReference>
<feature type="region of interest" description="Disordered" evidence="8">
    <location>
        <begin position="1"/>
        <end position="21"/>
    </location>
</feature>